<keyword evidence="13" id="KW-1185">Reference proteome</keyword>
<evidence type="ECO:0000256" key="4">
    <source>
        <dbReference type="ARBA" id="ARBA00022729"/>
    </source>
</evidence>
<keyword evidence="8" id="KW-0175">Coiled coil</keyword>
<evidence type="ECO:0000256" key="6">
    <source>
        <dbReference type="ARBA" id="ARBA00023237"/>
    </source>
</evidence>
<evidence type="ECO:0000259" key="11">
    <source>
        <dbReference type="Pfam" id="PF24575"/>
    </source>
</evidence>
<dbReference type="InterPro" id="IPR057556">
    <property type="entry name" value="TPR_Slam"/>
</dbReference>
<keyword evidence="2" id="KW-1134">Transmembrane beta strand</keyword>
<comment type="similarity">
    <text evidence="7">Belongs to the Slam family.</text>
</comment>
<dbReference type="Proteomes" id="UP000032871">
    <property type="component" value="Unassembled WGS sequence"/>
</dbReference>
<reference evidence="12 13" key="1">
    <citation type="submission" date="2010-12" db="EMBL/GenBank/DDBJ databases">
        <authorList>
            <person name="Muzny D."/>
            <person name="Qin X."/>
            <person name="Deng J."/>
            <person name="Jiang H."/>
            <person name="Liu Y."/>
            <person name="Qu J."/>
            <person name="Song X.-Z."/>
            <person name="Zhang L."/>
            <person name="Thornton R."/>
            <person name="Coyle M."/>
            <person name="Francisco L."/>
            <person name="Jackson L."/>
            <person name="Javaid M."/>
            <person name="Korchina V."/>
            <person name="Kovar C."/>
            <person name="Mata R."/>
            <person name="Mathew T."/>
            <person name="Ngo R."/>
            <person name="Nguyen L."/>
            <person name="Nguyen N."/>
            <person name="Okwuonu G."/>
            <person name="Ongeri F."/>
            <person name="Pham C."/>
            <person name="Simmons D."/>
            <person name="Wilczek-Boney K."/>
            <person name="Hale W."/>
            <person name="Jakkamsetti A."/>
            <person name="Pham P."/>
            <person name="Ruth R."/>
            <person name="San Lucas F."/>
            <person name="Warren J."/>
            <person name="Zhang J."/>
            <person name="Zhao Z."/>
            <person name="Zhou C."/>
            <person name="Zhu D."/>
            <person name="Lee S."/>
            <person name="Bess C."/>
            <person name="Blankenburg K."/>
            <person name="Forbes L."/>
            <person name="Fu Q."/>
            <person name="Gubbala S."/>
            <person name="Hirani K."/>
            <person name="Jayaseelan J.C."/>
            <person name="Lara F."/>
            <person name="Munidasa M."/>
            <person name="Palculict T."/>
            <person name="Patil S."/>
            <person name="Pu L.-L."/>
            <person name="Saada N."/>
            <person name="Tang L."/>
            <person name="Weissenberger G."/>
            <person name="Zhu Y."/>
            <person name="Hemphill L."/>
            <person name="Shang Y."/>
            <person name="Youmans B."/>
            <person name="Ayvaz T."/>
            <person name="Ross M."/>
            <person name="Santibanez J."/>
            <person name="Aqrawi P."/>
            <person name="Gross S."/>
            <person name="Joshi V."/>
            <person name="Fowler G."/>
            <person name="Nazareth L."/>
            <person name="Reid J."/>
            <person name="Worley K."/>
            <person name="Petrosino J."/>
            <person name="Highlander S."/>
            <person name="Gibbs R."/>
        </authorList>
    </citation>
    <scope>NUCLEOTIDE SEQUENCE [LARGE SCALE GENOMIC DNA]</scope>
    <source>
        <strain evidence="12 13">ATCC 33393</strain>
    </source>
</reference>
<gene>
    <name evidence="12" type="ORF">HMPREF9064_1495</name>
</gene>
<proteinExistence type="inferred from homology"/>
<evidence type="ECO:0000256" key="5">
    <source>
        <dbReference type="ARBA" id="ARBA00023136"/>
    </source>
</evidence>
<dbReference type="Gene3D" id="1.25.40.10">
    <property type="entry name" value="Tetratricopeptide repeat domain"/>
    <property type="match status" value="1"/>
</dbReference>
<evidence type="ECO:0000256" key="9">
    <source>
        <dbReference type="SAM" id="SignalP"/>
    </source>
</evidence>
<evidence type="ECO:0000259" key="10">
    <source>
        <dbReference type="Pfam" id="PF04575"/>
    </source>
</evidence>
<evidence type="ECO:0000256" key="8">
    <source>
        <dbReference type="SAM" id="Coils"/>
    </source>
</evidence>
<keyword evidence="5" id="KW-0472">Membrane</keyword>
<organism evidence="12 13">
    <name type="scientific">Aggregatibacter segnis ATCC 33393</name>
    <dbReference type="NCBI Taxonomy" id="888057"/>
    <lineage>
        <taxon>Bacteria</taxon>
        <taxon>Pseudomonadati</taxon>
        <taxon>Pseudomonadota</taxon>
        <taxon>Gammaproteobacteria</taxon>
        <taxon>Pasteurellales</taxon>
        <taxon>Pasteurellaceae</taxon>
        <taxon>Aggregatibacter</taxon>
    </lineage>
</organism>
<dbReference type="HOGENOM" id="CLU_034927_1_0_6"/>
<keyword evidence="4 9" id="KW-0732">Signal</keyword>
<dbReference type="AlphaFoldDB" id="E6KZF3"/>
<name>E6KZF3_9PAST</name>
<dbReference type="InterPro" id="IPR007655">
    <property type="entry name" value="Slam_C"/>
</dbReference>
<feature type="chain" id="PRO_5003205710" evidence="9">
    <location>
        <begin position="21"/>
        <end position="479"/>
    </location>
</feature>
<dbReference type="InterPro" id="IPR011990">
    <property type="entry name" value="TPR-like_helical_dom_sf"/>
</dbReference>
<sequence length="479" mass="55485">MMKLPLFFSVIGALVSISVAAEVATPKSASPEERLKLATPRLPQHETVEESTSKENTLSITKEELAKRPDLIIRGLIPALLQNNVDVVALLFPLYQQQQPAQQDPFLLAWGEAMMATHQGDYASAVQQYRELFAKRPEILQLRYQLAHALFLNNDNEAAKDQFQKLRAEVNDTSSQQMIDQYLIAINQRDQWKINGGISFLNESNINNAPKAGTRIGAWKAWEREQAHGLSYYVGAEKKWSLPHQFFAKLVLDGQGKYYWDNKKYNEFNARIGAGLGYHTANTELSFLSFTERRWYSGGSSGSDAMKQYSKNSGVRVDVIHWLNKSWQISTALEYGEQRYASRKHLNGNNYLWSNTLLFLPYSGQYWYIGADYNRENTRDLDNAYQRKNVRLGWVQEWPLGISSRLSVAYARRAYKGEDLLGIRQKNNEYQTNVTLWHRNVYFWGITPKITWSYQKNDSNHPFYRYDKNRIYLEMSKTF</sequence>
<dbReference type="GeneID" id="60798946"/>
<dbReference type="GO" id="GO:0009279">
    <property type="term" value="C:cell outer membrane"/>
    <property type="evidence" value="ECO:0007669"/>
    <property type="project" value="UniProtKB-SubCell"/>
</dbReference>
<evidence type="ECO:0000256" key="2">
    <source>
        <dbReference type="ARBA" id="ARBA00022452"/>
    </source>
</evidence>
<comment type="caution">
    <text evidence="12">The sequence shown here is derived from an EMBL/GenBank/DDBJ whole genome shotgun (WGS) entry which is preliminary data.</text>
</comment>
<keyword evidence="6" id="KW-0998">Cell outer membrane</keyword>
<feature type="coiled-coil region" evidence="8">
    <location>
        <begin position="149"/>
        <end position="176"/>
    </location>
</feature>
<evidence type="ECO:0000256" key="1">
    <source>
        <dbReference type="ARBA" id="ARBA00004571"/>
    </source>
</evidence>
<feature type="domain" description="Surface lipoprotein assembly modifier C-terminal" evidence="10">
    <location>
        <begin position="192"/>
        <end position="479"/>
    </location>
</feature>
<feature type="signal peptide" evidence="9">
    <location>
        <begin position="1"/>
        <end position="20"/>
    </location>
</feature>
<accession>E6KZF3</accession>
<dbReference type="Pfam" id="PF04575">
    <property type="entry name" value="SlipAM"/>
    <property type="match status" value="1"/>
</dbReference>
<keyword evidence="3" id="KW-0812">Transmembrane</keyword>
<dbReference type="EMBL" id="AEPS01000010">
    <property type="protein sequence ID" value="EFU67148.1"/>
    <property type="molecule type" value="Genomic_DNA"/>
</dbReference>
<evidence type="ECO:0000313" key="12">
    <source>
        <dbReference type="EMBL" id="EFU67148.1"/>
    </source>
</evidence>
<evidence type="ECO:0000313" key="13">
    <source>
        <dbReference type="Proteomes" id="UP000032871"/>
    </source>
</evidence>
<dbReference type="RefSeq" id="WP_006719209.1">
    <property type="nucleotide sequence ID" value="NZ_GL622200.1"/>
</dbReference>
<evidence type="ECO:0000256" key="3">
    <source>
        <dbReference type="ARBA" id="ARBA00022692"/>
    </source>
</evidence>
<dbReference type="SUPFAM" id="SSF48452">
    <property type="entry name" value="TPR-like"/>
    <property type="match status" value="1"/>
</dbReference>
<dbReference type="Pfam" id="PF24575">
    <property type="entry name" value="TPR_Slam"/>
    <property type="match status" value="1"/>
</dbReference>
<evidence type="ECO:0000256" key="7">
    <source>
        <dbReference type="ARBA" id="ARBA00023609"/>
    </source>
</evidence>
<feature type="domain" description="Surface lipoprotein assembly modifier N-terminal TPR repeats region" evidence="11">
    <location>
        <begin position="58"/>
        <end position="163"/>
    </location>
</feature>
<protein>
    <submittedName>
        <fullName evidence="12">Outer membrane protein</fullName>
    </submittedName>
</protein>
<comment type="subcellular location">
    <subcellularLocation>
        <location evidence="1">Cell outer membrane</location>
        <topology evidence="1">Multi-pass membrane protein</topology>
    </subcellularLocation>
</comment>